<dbReference type="Pfam" id="PF00248">
    <property type="entry name" value="Aldo_ket_red"/>
    <property type="match status" value="1"/>
</dbReference>
<sequence length="315" mass="35704">MAMQLDLPSALKASVESSEHKQLGKSGLRVSVPIFGTMSVGRSKWSEWVKDDEQALPLLKVAYVRGINSWDTAGLYSNGGAEEMIGKAIRKYDIPKHKLDVFIIPYWGDLTKSKDYVNQFGLSRQAIFDSVESSLKRIGTDYLDLLMVHRVDPTVPIEETVEALHDLVKSGKVRYIGASSMWTYQFAMMQFCAERNDWTKFICMQNLYNLLYREEEGEMNKYCNETGVGIIPWAPLSSGYLTRPASDKDATVRGRTDVLKRDLDVQEKRISSPAHGFSSVKLMEEALAIRDQNLTEAEEQYLEEPYQPRVIVGHS</sequence>
<dbReference type="PANTHER" id="PTHR43364:SF9">
    <property type="entry name" value="OXIDOREDUCTASE"/>
    <property type="match status" value="1"/>
</dbReference>
<dbReference type="VEuPathDB" id="FungiDB:ACJ73_07777"/>
<dbReference type="OrthoDB" id="48988at2759"/>
<protein>
    <recommendedName>
        <fullName evidence="4">NADP-dependent oxidoreductase domain-containing protein</fullName>
    </recommendedName>
</protein>
<keyword evidence="2" id="KW-0560">Oxidoreductase</keyword>
<dbReference type="STRING" id="1658174.A0A1J9PX12"/>
<dbReference type="Proteomes" id="UP000242791">
    <property type="component" value="Unassembled WGS sequence"/>
</dbReference>
<dbReference type="EMBL" id="LGTZ01001656">
    <property type="protein sequence ID" value="OJD20888.1"/>
    <property type="molecule type" value="Genomic_DNA"/>
</dbReference>
<comment type="caution">
    <text evidence="5">The sequence shown here is derived from an EMBL/GenBank/DDBJ whole genome shotgun (WGS) entry which is preliminary data.</text>
</comment>
<evidence type="ECO:0000256" key="2">
    <source>
        <dbReference type="ARBA" id="ARBA00023002"/>
    </source>
</evidence>
<dbReference type="Gene3D" id="3.20.20.100">
    <property type="entry name" value="NADP-dependent oxidoreductase domain"/>
    <property type="match status" value="1"/>
</dbReference>
<dbReference type="PANTHER" id="PTHR43364">
    <property type="entry name" value="NADH-SPECIFIC METHYLGLYOXAL REDUCTASE-RELATED"/>
    <property type="match status" value="1"/>
</dbReference>
<evidence type="ECO:0000256" key="3">
    <source>
        <dbReference type="ARBA" id="ARBA00038157"/>
    </source>
</evidence>
<name>A0A1J9PX12_9EURO</name>
<proteinExistence type="inferred from homology"/>
<comment type="similarity">
    <text evidence="3">Belongs to the aldo/keto reductase family. Aldo/keto reductase 2 subfamily.</text>
</comment>
<dbReference type="GO" id="GO:0016491">
    <property type="term" value="F:oxidoreductase activity"/>
    <property type="evidence" value="ECO:0007669"/>
    <property type="project" value="UniProtKB-KW"/>
</dbReference>
<keyword evidence="6" id="KW-1185">Reference proteome</keyword>
<dbReference type="InterPro" id="IPR036812">
    <property type="entry name" value="NAD(P)_OxRdtase_dom_sf"/>
</dbReference>
<organism evidence="5 6">
    <name type="scientific">Blastomyces percursus</name>
    <dbReference type="NCBI Taxonomy" id="1658174"/>
    <lineage>
        <taxon>Eukaryota</taxon>
        <taxon>Fungi</taxon>
        <taxon>Dikarya</taxon>
        <taxon>Ascomycota</taxon>
        <taxon>Pezizomycotina</taxon>
        <taxon>Eurotiomycetes</taxon>
        <taxon>Eurotiomycetidae</taxon>
        <taxon>Onygenales</taxon>
        <taxon>Ajellomycetaceae</taxon>
        <taxon>Blastomyces</taxon>
    </lineage>
</organism>
<dbReference type="AlphaFoldDB" id="A0A1J9PX12"/>
<dbReference type="InterPro" id="IPR023210">
    <property type="entry name" value="NADP_OxRdtase_dom"/>
</dbReference>
<evidence type="ECO:0000313" key="5">
    <source>
        <dbReference type="EMBL" id="OJD20888.1"/>
    </source>
</evidence>
<gene>
    <name evidence="5" type="ORF">ACJ73_07777</name>
</gene>
<reference evidence="5 6" key="1">
    <citation type="submission" date="2015-08" db="EMBL/GenBank/DDBJ databases">
        <title>Emmonsia species relationships and genome sequence.</title>
        <authorList>
            <person name="Cuomo C.A."/>
            <person name="Schwartz I.S."/>
            <person name="Kenyon C."/>
            <person name="De Hoog G.S."/>
            <person name="Govender N.P."/>
            <person name="Botha A."/>
            <person name="Moreno L."/>
            <person name="De Vries M."/>
            <person name="Munoz J.F."/>
            <person name="Stielow J.B."/>
        </authorList>
    </citation>
    <scope>NUCLEOTIDE SEQUENCE [LARGE SCALE GENOMIC DNA]</scope>
    <source>
        <strain evidence="5 6">EI222</strain>
    </source>
</reference>
<evidence type="ECO:0000256" key="1">
    <source>
        <dbReference type="ARBA" id="ARBA00022857"/>
    </source>
</evidence>
<feature type="domain" description="NADP-dependent oxidoreductase" evidence="4">
    <location>
        <begin position="34"/>
        <end position="249"/>
    </location>
</feature>
<accession>A0A1J9PX12</accession>
<dbReference type="SUPFAM" id="SSF51430">
    <property type="entry name" value="NAD(P)-linked oxidoreductase"/>
    <property type="match status" value="1"/>
</dbReference>
<keyword evidence="1" id="KW-0521">NADP</keyword>
<evidence type="ECO:0000313" key="6">
    <source>
        <dbReference type="Proteomes" id="UP000242791"/>
    </source>
</evidence>
<dbReference type="InterPro" id="IPR050523">
    <property type="entry name" value="AKR_Detox_Biosynth"/>
</dbReference>
<evidence type="ECO:0000259" key="4">
    <source>
        <dbReference type="Pfam" id="PF00248"/>
    </source>
</evidence>